<evidence type="ECO:0000259" key="1">
    <source>
        <dbReference type="Pfam" id="PF08443"/>
    </source>
</evidence>
<dbReference type="Gene3D" id="3.30.470.20">
    <property type="entry name" value="ATP-grasp fold, B domain"/>
    <property type="match status" value="1"/>
</dbReference>
<keyword evidence="3" id="KW-1185">Reference proteome</keyword>
<dbReference type="Pfam" id="PF08443">
    <property type="entry name" value="RimK"/>
    <property type="match status" value="1"/>
</dbReference>
<dbReference type="EMBL" id="BAAANJ010000001">
    <property type="protein sequence ID" value="GAA1797620.1"/>
    <property type="molecule type" value="Genomic_DNA"/>
</dbReference>
<protein>
    <recommendedName>
        <fullName evidence="1">ATP-grasp fold RimK-type domain-containing protein</fullName>
    </recommendedName>
</protein>
<dbReference type="InterPro" id="IPR013651">
    <property type="entry name" value="ATP-grasp_RimK-type"/>
</dbReference>
<name>A0ABN2LRH1_9MICO</name>
<dbReference type="Proteomes" id="UP001500002">
    <property type="component" value="Unassembled WGS sequence"/>
</dbReference>
<feature type="domain" description="ATP-grasp fold RimK-type" evidence="1">
    <location>
        <begin position="190"/>
        <end position="298"/>
    </location>
</feature>
<proteinExistence type="predicted"/>
<reference evidence="2 3" key="1">
    <citation type="journal article" date="2019" name="Int. J. Syst. Evol. Microbiol.">
        <title>The Global Catalogue of Microorganisms (GCM) 10K type strain sequencing project: providing services to taxonomists for standard genome sequencing and annotation.</title>
        <authorList>
            <consortium name="The Broad Institute Genomics Platform"/>
            <consortium name="The Broad Institute Genome Sequencing Center for Infectious Disease"/>
            <person name="Wu L."/>
            <person name="Ma J."/>
        </authorList>
    </citation>
    <scope>NUCLEOTIDE SEQUENCE [LARGE SCALE GENOMIC DNA]</scope>
    <source>
        <strain evidence="2 3">JCM 14322</strain>
    </source>
</reference>
<gene>
    <name evidence="2" type="ORF">GCM10009749_01460</name>
</gene>
<dbReference type="PANTHER" id="PTHR21621:SF0">
    <property type="entry name" value="BETA-CITRYLGLUTAMATE SYNTHASE B-RELATED"/>
    <property type="match status" value="1"/>
</dbReference>
<evidence type="ECO:0000313" key="2">
    <source>
        <dbReference type="EMBL" id="GAA1797620.1"/>
    </source>
</evidence>
<comment type="caution">
    <text evidence="2">The sequence shown here is derived from an EMBL/GenBank/DDBJ whole genome shotgun (WGS) entry which is preliminary data.</text>
</comment>
<evidence type="ECO:0000313" key="3">
    <source>
        <dbReference type="Proteomes" id="UP001500002"/>
    </source>
</evidence>
<sequence>MIVVAGSPTEGPVELLLDEAAILGLDVLLLEEERAADWQLEVEADGGAIRAHVMQQGRRVDLSAATGLYLRLTSPEVIGAPADPLREARHVAALGLLASWADVAPLRVANRPAPMSSNGSKPYQAALIRAAGFGVPETIVTSDPAEVLAFRRQHRRIVYKSISGIRSIVHELTGPRIDDLDRVRALPTQFQRLLTGVNVRVHVVGRDVHACEVSSRTIDYRYSEGEQAAQMTAVDLPDAVRERCVDLAHELELPLAGIDLLRDEDAQWWCFEVNPSPAYNCFEEPTGLPIARSLATWLAGRDAA</sequence>
<accession>A0ABN2LRH1</accession>
<organism evidence="2 3">
    <name type="scientific">Agromyces neolithicus</name>
    <dbReference type="NCBI Taxonomy" id="269420"/>
    <lineage>
        <taxon>Bacteria</taxon>
        <taxon>Bacillati</taxon>
        <taxon>Actinomycetota</taxon>
        <taxon>Actinomycetes</taxon>
        <taxon>Micrococcales</taxon>
        <taxon>Microbacteriaceae</taxon>
        <taxon>Agromyces</taxon>
    </lineage>
</organism>
<dbReference type="PANTHER" id="PTHR21621">
    <property type="entry name" value="RIBOSOMAL PROTEIN S6 MODIFICATION PROTEIN"/>
    <property type="match status" value="1"/>
</dbReference>
<dbReference type="SUPFAM" id="SSF56059">
    <property type="entry name" value="Glutathione synthetase ATP-binding domain-like"/>
    <property type="match status" value="1"/>
</dbReference>